<accession>A0A7D9GZF2</accession>
<dbReference type="GO" id="GO:0000814">
    <property type="term" value="C:ESCRT II complex"/>
    <property type="evidence" value="ECO:0007669"/>
    <property type="project" value="InterPro"/>
</dbReference>
<evidence type="ECO:0000313" key="10">
    <source>
        <dbReference type="EMBL" id="VUG16029.1"/>
    </source>
</evidence>
<keyword evidence="8" id="KW-0472">Membrane</keyword>
<evidence type="ECO:0000256" key="3">
    <source>
        <dbReference type="ARBA" id="ARBA00009834"/>
    </source>
</evidence>
<evidence type="ECO:0000256" key="8">
    <source>
        <dbReference type="ARBA" id="ARBA00023136"/>
    </source>
</evidence>
<dbReference type="Proteomes" id="UP000568158">
    <property type="component" value="Unassembled WGS sequence"/>
</dbReference>
<dbReference type="InterPro" id="IPR040608">
    <property type="entry name" value="Snf8/Vps36"/>
</dbReference>
<dbReference type="InterPro" id="IPR036390">
    <property type="entry name" value="WH_DNA-bd_sf"/>
</dbReference>
<dbReference type="PANTHER" id="PTHR12806:SF0">
    <property type="entry name" value="VACUOLAR-SORTING PROTEIN SNF8"/>
    <property type="match status" value="1"/>
</dbReference>
<dbReference type="InterPro" id="IPR036388">
    <property type="entry name" value="WH-like_DNA-bd_sf"/>
</dbReference>
<evidence type="ECO:0000256" key="7">
    <source>
        <dbReference type="ARBA" id="ARBA00022927"/>
    </source>
</evidence>
<reference evidence="9 12" key="2">
    <citation type="journal article" date="2020" name="Appl. Microbiol. Biotechnol.">
        <title>Targeted gene deletion in Brettanomyces bruxellensis with an expression-free CRISPR-Cas9 system.</title>
        <authorList>
            <person name="Varela C."/>
            <person name="Bartel C."/>
            <person name="Onetto C."/>
            <person name="Borneman A."/>
        </authorList>
    </citation>
    <scope>NUCLEOTIDE SEQUENCE [LARGE SCALE GENOMIC DNA]</scope>
    <source>
        <strain evidence="9 12">AWRI1613</strain>
    </source>
</reference>
<dbReference type="EMBL" id="JABCYN010000022">
    <property type="protein sequence ID" value="KAF6013040.1"/>
    <property type="molecule type" value="Genomic_DNA"/>
</dbReference>
<gene>
    <name evidence="10" type="primary">SNF8</name>
    <name evidence="10" type="ORF">DEBR0S1_05688G</name>
    <name evidence="9" type="ORF">HII12_001755</name>
</gene>
<dbReference type="Gene3D" id="1.10.10.10">
    <property type="entry name" value="Winged helix-like DNA-binding domain superfamily/Winged helix DNA-binding domain"/>
    <property type="match status" value="2"/>
</dbReference>
<evidence type="ECO:0000313" key="9">
    <source>
        <dbReference type="EMBL" id="KAF6013040.1"/>
    </source>
</evidence>
<protein>
    <submittedName>
        <fullName evidence="10">DEBR0S1_05688g1_1</fullName>
    </submittedName>
</protein>
<evidence type="ECO:0000256" key="2">
    <source>
        <dbReference type="ARBA" id="ARBA00004496"/>
    </source>
</evidence>
<dbReference type="InterPro" id="IPR016689">
    <property type="entry name" value="ESCRT-2_cplx_Snf8"/>
</dbReference>
<keyword evidence="7" id="KW-0653">Protein transport</keyword>
<keyword evidence="4" id="KW-0813">Transport</keyword>
<keyword evidence="5" id="KW-0963">Cytoplasm</keyword>
<dbReference type="FunFam" id="1.10.10.10:FF:000397">
    <property type="entry name" value="Vacuolar-sorting protein SNF8"/>
    <property type="match status" value="1"/>
</dbReference>
<name>A0A7D9GZF2_DEKBR</name>
<organism evidence="10 11">
    <name type="scientific">Dekkera bruxellensis</name>
    <name type="common">Brettanomyces custersii</name>
    <dbReference type="NCBI Taxonomy" id="5007"/>
    <lineage>
        <taxon>Eukaryota</taxon>
        <taxon>Fungi</taxon>
        <taxon>Dikarya</taxon>
        <taxon>Ascomycota</taxon>
        <taxon>Saccharomycotina</taxon>
        <taxon>Pichiomycetes</taxon>
        <taxon>Pichiales</taxon>
        <taxon>Pichiaceae</taxon>
        <taxon>Brettanomyces</taxon>
    </lineage>
</organism>
<dbReference type="SUPFAM" id="SSF46785">
    <property type="entry name" value="Winged helix' DNA-binding domain"/>
    <property type="match status" value="2"/>
</dbReference>
<keyword evidence="6" id="KW-0967">Endosome</keyword>
<sequence length="245" mass="28082">MPVGRGLASFESSAHKKQQYQTLGRKLVEEQREQIKTQLQVFQNALITFRKQHAEELRSNPDLWSKFSEICRSFGIDPLVISSLGIGSKADRQEKYNQLALRIIDICKLTKSLNGGMLLVDDLLDLINCESWFTEDPEVKITEQDVLTSLDNLKALGDELQLITIGNKNYIKSTTEEINADQGLILSAADILGYVTVAILRDNFKWRSYRCKSNLEDLVSNGILWVDDQSENHERRYWITSWINK</sequence>
<dbReference type="EMBL" id="CABFWN010000001">
    <property type="protein sequence ID" value="VUG16029.1"/>
    <property type="molecule type" value="Genomic_DNA"/>
</dbReference>
<evidence type="ECO:0000313" key="12">
    <source>
        <dbReference type="Proteomes" id="UP000568158"/>
    </source>
</evidence>
<reference evidence="10 11" key="1">
    <citation type="submission" date="2019-07" db="EMBL/GenBank/DDBJ databases">
        <authorList>
            <person name="Friedrich A."/>
            <person name="Schacherer J."/>
        </authorList>
    </citation>
    <scope>NUCLEOTIDE SEQUENCE [LARGE SCALE GENOMIC DNA]</scope>
</reference>
<evidence type="ECO:0000313" key="11">
    <source>
        <dbReference type="Proteomes" id="UP000478008"/>
    </source>
</evidence>
<evidence type="ECO:0000256" key="6">
    <source>
        <dbReference type="ARBA" id="ARBA00022753"/>
    </source>
</evidence>
<dbReference type="Pfam" id="PF04157">
    <property type="entry name" value="EAP30"/>
    <property type="match status" value="1"/>
</dbReference>
<dbReference type="GO" id="GO:0043328">
    <property type="term" value="P:protein transport to vacuole involved in ubiquitin-dependent protein catabolic process via the multivesicular body sorting pathway"/>
    <property type="evidence" value="ECO:0007669"/>
    <property type="project" value="TreeGrafter"/>
</dbReference>
<evidence type="ECO:0000256" key="5">
    <source>
        <dbReference type="ARBA" id="ARBA00022490"/>
    </source>
</evidence>
<keyword evidence="11" id="KW-1185">Reference proteome</keyword>
<dbReference type="Gene3D" id="6.10.140.180">
    <property type="match status" value="1"/>
</dbReference>
<dbReference type="PANTHER" id="PTHR12806">
    <property type="entry name" value="EAP30 SUBUNIT OF ELL COMPLEX"/>
    <property type="match status" value="1"/>
</dbReference>
<comment type="subcellular location">
    <subcellularLocation>
        <location evidence="2">Cytoplasm</location>
    </subcellularLocation>
    <subcellularLocation>
        <location evidence="1">Endosome membrane</location>
        <topology evidence="1">Peripheral membrane protein</topology>
    </subcellularLocation>
</comment>
<evidence type="ECO:0000256" key="1">
    <source>
        <dbReference type="ARBA" id="ARBA00004481"/>
    </source>
</evidence>
<dbReference type="AlphaFoldDB" id="A0A7D9GZF2"/>
<proteinExistence type="inferred from homology"/>
<comment type="similarity">
    <text evidence="3">Belongs to the SNF8 family.</text>
</comment>
<evidence type="ECO:0000256" key="4">
    <source>
        <dbReference type="ARBA" id="ARBA00022448"/>
    </source>
</evidence>
<dbReference type="Proteomes" id="UP000478008">
    <property type="component" value="Unassembled WGS sequence"/>
</dbReference>